<name>A0A834LRY8_RHOSS</name>
<accession>A0A834LRY8</accession>
<organism evidence="1 2">
    <name type="scientific">Rhododendron simsii</name>
    <name type="common">Sims's rhododendron</name>
    <dbReference type="NCBI Taxonomy" id="118357"/>
    <lineage>
        <taxon>Eukaryota</taxon>
        <taxon>Viridiplantae</taxon>
        <taxon>Streptophyta</taxon>
        <taxon>Embryophyta</taxon>
        <taxon>Tracheophyta</taxon>
        <taxon>Spermatophyta</taxon>
        <taxon>Magnoliopsida</taxon>
        <taxon>eudicotyledons</taxon>
        <taxon>Gunneridae</taxon>
        <taxon>Pentapetalae</taxon>
        <taxon>asterids</taxon>
        <taxon>Ericales</taxon>
        <taxon>Ericaceae</taxon>
        <taxon>Ericoideae</taxon>
        <taxon>Rhodoreae</taxon>
        <taxon>Rhododendron</taxon>
    </lineage>
</organism>
<dbReference type="EMBL" id="WJXA01000003">
    <property type="protein sequence ID" value="KAF7147972.1"/>
    <property type="molecule type" value="Genomic_DNA"/>
</dbReference>
<dbReference type="OrthoDB" id="269151at2759"/>
<keyword evidence="2" id="KW-1185">Reference proteome</keyword>
<reference evidence="1" key="1">
    <citation type="submission" date="2019-11" db="EMBL/GenBank/DDBJ databases">
        <authorList>
            <person name="Liu Y."/>
            <person name="Hou J."/>
            <person name="Li T.-Q."/>
            <person name="Guan C.-H."/>
            <person name="Wu X."/>
            <person name="Wu H.-Z."/>
            <person name="Ling F."/>
            <person name="Zhang R."/>
            <person name="Shi X.-G."/>
            <person name="Ren J.-P."/>
            <person name="Chen E.-F."/>
            <person name="Sun J.-M."/>
        </authorList>
    </citation>
    <scope>NUCLEOTIDE SEQUENCE</scope>
    <source>
        <strain evidence="1">Adult_tree_wgs_1</strain>
        <tissue evidence="1">Leaves</tissue>
    </source>
</reference>
<evidence type="ECO:0000313" key="2">
    <source>
        <dbReference type="Proteomes" id="UP000626092"/>
    </source>
</evidence>
<protein>
    <submittedName>
        <fullName evidence="1">Uncharacterized protein</fullName>
    </submittedName>
</protein>
<comment type="caution">
    <text evidence="1">The sequence shown here is derived from an EMBL/GenBank/DDBJ whole genome shotgun (WGS) entry which is preliminary data.</text>
</comment>
<sequence length="94" mass="10436">MAAATRAIHDRLKIPLSSANEDLQPMLAGKRLVIALNKKDLANPNIMQASFIVLDMKPLKKMELPYKRDQQIVSGYSLMEKREDKAEKAASIGG</sequence>
<evidence type="ECO:0000313" key="1">
    <source>
        <dbReference type="EMBL" id="KAF7147972.1"/>
    </source>
</evidence>
<gene>
    <name evidence="1" type="ORF">RHSIM_Rhsim03G0027800</name>
</gene>
<proteinExistence type="predicted"/>
<dbReference type="Proteomes" id="UP000626092">
    <property type="component" value="Unassembled WGS sequence"/>
</dbReference>
<dbReference type="AlphaFoldDB" id="A0A834LRY8"/>